<keyword evidence="2" id="KW-1133">Transmembrane helix</keyword>
<feature type="transmembrane region" description="Helical" evidence="2">
    <location>
        <begin position="5"/>
        <end position="24"/>
    </location>
</feature>
<proteinExistence type="predicted"/>
<keyword evidence="2" id="KW-0812">Transmembrane</keyword>
<name>K9WA85_9CYAN</name>
<dbReference type="AlphaFoldDB" id="K9WA85"/>
<reference evidence="3 4" key="1">
    <citation type="submission" date="2012-06" db="EMBL/GenBank/DDBJ databases">
        <title>Finished chromosome of genome of Microcoleus sp. PCC 7113.</title>
        <authorList>
            <consortium name="US DOE Joint Genome Institute"/>
            <person name="Gugger M."/>
            <person name="Coursin T."/>
            <person name="Rippka R."/>
            <person name="Tandeau De Marsac N."/>
            <person name="Huntemann M."/>
            <person name="Wei C.-L."/>
            <person name="Han J."/>
            <person name="Detter J.C."/>
            <person name="Han C."/>
            <person name="Tapia R."/>
            <person name="Chen A."/>
            <person name="Kyrpides N."/>
            <person name="Mavromatis K."/>
            <person name="Markowitz V."/>
            <person name="Szeto E."/>
            <person name="Ivanova N."/>
            <person name="Pagani I."/>
            <person name="Pati A."/>
            <person name="Goodwin L."/>
            <person name="Nordberg H.P."/>
            <person name="Cantor M.N."/>
            <person name="Hua S.X."/>
            <person name="Woyke T."/>
            <person name="Kerfeld C.A."/>
        </authorList>
    </citation>
    <scope>NUCLEOTIDE SEQUENCE [LARGE SCALE GENOMIC DNA]</scope>
    <source>
        <strain evidence="3 4">PCC 7113</strain>
    </source>
</reference>
<dbReference type="Proteomes" id="UP000010471">
    <property type="component" value="Chromosome"/>
</dbReference>
<feature type="transmembrane region" description="Helical" evidence="2">
    <location>
        <begin position="36"/>
        <end position="56"/>
    </location>
</feature>
<gene>
    <name evidence="3" type="ORF">Mic7113_0818</name>
</gene>
<dbReference type="RefSeq" id="WP_015180889.1">
    <property type="nucleotide sequence ID" value="NC_019738.1"/>
</dbReference>
<evidence type="ECO:0000313" key="3">
    <source>
        <dbReference type="EMBL" id="AFZ16726.1"/>
    </source>
</evidence>
<dbReference type="EMBL" id="CP003630">
    <property type="protein sequence ID" value="AFZ16726.1"/>
    <property type="molecule type" value="Genomic_DNA"/>
</dbReference>
<dbReference type="STRING" id="1173027.Mic7113_0818"/>
<dbReference type="OrthoDB" id="9937652at2"/>
<sequence>MESAYIRLLIQSSISLIILSILVFRNAKKMGYSGFLWLFVSLLYWPLATIYLLAALPNRKLDQRRKEEMLLLKKQLAQRGLVNRRESSAIPRQTISDERTTR</sequence>
<accession>K9WA85</accession>
<feature type="region of interest" description="Disordered" evidence="1">
    <location>
        <begin position="80"/>
        <end position="102"/>
    </location>
</feature>
<keyword evidence="2" id="KW-0472">Membrane</keyword>
<evidence type="ECO:0000256" key="2">
    <source>
        <dbReference type="SAM" id="Phobius"/>
    </source>
</evidence>
<protein>
    <submittedName>
        <fullName evidence="3">Uncharacterized protein</fullName>
    </submittedName>
</protein>
<dbReference type="KEGG" id="mic:Mic7113_0818"/>
<evidence type="ECO:0000313" key="4">
    <source>
        <dbReference type="Proteomes" id="UP000010471"/>
    </source>
</evidence>
<dbReference type="HOGENOM" id="CLU_2274124_0_0_3"/>
<organism evidence="3 4">
    <name type="scientific">Allocoleopsis franciscana PCC 7113</name>
    <dbReference type="NCBI Taxonomy" id="1173027"/>
    <lineage>
        <taxon>Bacteria</taxon>
        <taxon>Bacillati</taxon>
        <taxon>Cyanobacteriota</taxon>
        <taxon>Cyanophyceae</taxon>
        <taxon>Coleofasciculales</taxon>
        <taxon>Coleofasciculaceae</taxon>
        <taxon>Allocoleopsis</taxon>
        <taxon>Allocoleopsis franciscana</taxon>
    </lineage>
</organism>
<keyword evidence="4" id="KW-1185">Reference proteome</keyword>
<evidence type="ECO:0000256" key="1">
    <source>
        <dbReference type="SAM" id="MobiDB-lite"/>
    </source>
</evidence>